<accession>A6JXU3</accession>
<dbReference type="EMBL" id="CH474006">
    <property type="protein sequence ID" value="EDL87221.1"/>
    <property type="molecule type" value="Genomic_DNA"/>
</dbReference>
<feature type="compositionally biased region" description="Polar residues" evidence="1">
    <location>
        <begin position="57"/>
        <end position="66"/>
    </location>
</feature>
<proteinExistence type="predicted"/>
<reference evidence="3" key="1">
    <citation type="submission" date="2005-09" db="EMBL/GenBank/DDBJ databases">
        <authorList>
            <person name="Mural R.J."/>
            <person name="Li P.W."/>
            <person name="Adams M.D."/>
            <person name="Amanatides P.G."/>
            <person name="Baden-Tillson H."/>
            <person name="Barnstead M."/>
            <person name="Chin S.H."/>
            <person name="Dew I."/>
            <person name="Evans C.A."/>
            <person name="Ferriera S."/>
            <person name="Flanigan M."/>
            <person name="Fosler C."/>
            <person name="Glodek A."/>
            <person name="Gu Z."/>
            <person name="Holt R.A."/>
            <person name="Jennings D."/>
            <person name="Kraft C.L."/>
            <person name="Lu F."/>
            <person name="Nguyen T."/>
            <person name="Nusskern D.R."/>
            <person name="Pfannkoch C.M."/>
            <person name="Sitter C."/>
            <person name="Sutton G.G."/>
            <person name="Venter J.C."/>
            <person name="Wang Z."/>
            <person name="Woodage T."/>
            <person name="Zheng X.H."/>
            <person name="Zhong F."/>
        </authorList>
    </citation>
    <scope>NUCLEOTIDE SEQUENCE [LARGE SCALE GENOMIC DNA]</scope>
    <source>
        <strain>BN</strain>
        <strain evidence="3">Sprague-Dawley</strain>
    </source>
</reference>
<dbReference type="AlphaFoldDB" id="A6JXU3"/>
<name>A6JXU3_RAT</name>
<evidence type="ECO:0000313" key="3">
    <source>
        <dbReference type="Proteomes" id="UP000234681"/>
    </source>
</evidence>
<evidence type="ECO:0000256" key="1">
    <source>
        <dbReference type="SAM" id="MobiDB-lite"/>
    </source>
</evidence>
<evidence type="ECO:0000313" key="2">
    <source>
        <dbReference type="EMBL" id="EDL87221.1"/>
    </source>
</evidence>
<organism evidence="2 3">
    <name type="scientific">Rattus norvegicus</name>
    <name type="common">Rat</name>
    <dbReference type="NCBI Taxonomy" id="10116"/>
    <lineage>
        <taxon>Eukaryota</taxon>
        <taxon>Metazoa</taxon>
        <taxon>Chordata</taxon>
        <taxon>Craniata</taxon>
        <taxon>Vertebrata</taxon>
        <taxon>Euteleostomi</taxon>
        <taxon>Mammalia</taxon>
        <taxon>Eutheria</taxon>
        <taxon>Euarchontoglires</taxon>
        <taxon>Glires</taxon>
        <taxon>Rodentia</taxon>
        <taxon>Myomorpha</taxon>
        <taxon>Muroidea</taxon>
        <taxon>Muridae</taxon>
        <taxon>Murinae</taxon>
        <taxon>Rattus</taxon>
    </lineage>
</organism>
<dbReference type="Proteomes" id="UP000234681">
    <property type="component" value="Chromosome 19"/>
</dbReference>
<gene>
    <name evidence="2" type="ORF">rCG_39080</name>
</gene>
<protein>
    <submittedName>
        <fullName evidence="2">RCG39080</fullName>
    </submittedName>
</protein>
<sequence length="80" mass="9218">MFCPEEGWGTQHSCASRKFFGCWSNIHRWYPADSQWPDTDESRMAKGLKCQKLDVSHPSSPSYQEDQQNDLKAPAYPEHG</sequence>
<feature type="region of interest" description="Disordered" evidence="1">
    <location>
        <begin position="54"/>
        <end position="80"/>
    </location>
</feature>